<evidence type="ECO:0000256" key="1">
    <source>
        <dbReference type="SAM" id="MobiDB-lite"/>
    </source>
</evidence>
<organism evidence="3 4">
    <name type="scientific">Paramuricea clavata</name>
    <name type="common">Red gorgonian</name>
    <name type="synonym">Violescent sea-whip</name>
    <dbReference type="NCBI Taxonomy" id="317549"/>
    <lineage>
        <taxon>Eukaryota</taxon>
        <taxon>Metazoa</taxon>
        <taxon>Cnidaria</taxon>
        <taxon>Anthozoa</taxon>
        <taxon>Octocorallia</taxon>
        <taxon>Malacalcyonacea</taxon>
        <taxon>Plexauridae</taxon>
        <taxon>Paramuricea</taxon>
    </lineage>
</organism>
<feature type="region of interest" description="Disordered" evidence="1">
    <location>
        <begin position="1062"/>
        <end position="1097"/>
    </location>
</feature>
<feature type="region of interest" description="Disordered" evidence="1">
    <location>
        <begin position="72"/>
        <end position="97"/>
    </location>
</feature>
<accession>A0A6S7JQG8</accession>
<reference evidence="3" key="1">
    <citation type="submission" date="2020-04" db="EMBL/GenBank/DDBJ databases">
        <authorList>
            <person name="Alioto T."/>
            <person name="Alioto T."/>
            <person name="Gomez Garrido J."/>
        </authorList>
    </citation>
    <scope>NUCLEOTIDE SEQUENCE</scope>
    <source>
        <strain evidence="3">A484AB</strain>
    </source>
</reference>
<dbReference type="EMBL" id="CACRXK020019518">
    <property type="protein sequence ID" value="CAB4033747.1"/>
    <property type="molecule type" value="Genomic_DNA"/>
</dbReference>
<feature type="compositionally biased region" description="Acidic residues" evidence="1">
    <location>
        <begin position="1063"/>
        <end position="1081"/>
    </location>
</feature>
<evidence type="ECO:0000259" key="2">
    <source>
        <dbReference type="Pfam" id="PF20231"/>
    </source>
</evidence>
<evidence type="ECO:0000313" key="4">
    <source>
        <dbReference type="Proteomes" id="UP001152795"/>
    </source>
</evidence>
<name>A0A6S7JQG8_PARCT</name>
<keyword evidence="4" id="KW-1185">Reference proteome</keyword>
<sequence length="1097" mass="125175">VKTRQKRNANKLSVTNIFADFFVNAKLKLKVETESRASRSLAKRFQSIAPKPTYSQPTNLLSCNDLQSTNAQQRRHLPASFSQSNESQTTNSPPPVQSEEITLLSTCGLQALKSEAESTSSLNSSQKNKLIEEIVKGSPTFLARTVMEIPQLKKCVMVLFVEDINEKCKKLCSKTKEKPSVLRVTREQQKNLAEFKWISLLREMKERVPEVLHILMAIASPRVKNDNSQVAPLCTAFGILMHLRSRELSLVQKLNTVVIGTGNATKKVRRKIIKFDHLYVTETYIMRLIEVVKAIVVRLVTFQRLAKHGVTQSRESFRNLMDDVGGDLRNEIKQLVKTEGRPRMVFDNFDFKILANIILPNHQNSDMHWIAQFMTFDRFPADLLDNTKPLVTDVKLFNNKEYLLTETELQTIKSNFCTLVMRILIEFVPCMKHLKSVVDNHIPHKYSNKMSKKSCIVGMPIVPYNQTKHSDVCQYLEYVENFLVEVFRQENEPEIKGDDKKAEKAKQNDRILKDVELPLCGDLLGRERVTGAKKTRMGCDHKTERFDNIFENVAQWHTKQSFLGYTWENLYKATPVSGREEGTLYNFRQQFSMTNVYKDVKKNYKSAEHLMLCSTKAYVCSAFMSWAGMENLDDDPEHLIIPSKYSKLEEKQDFVEREIGSFVEQYVLSEFDVEKAQREEIEKIKENESTERQSIGETALVGQQNFKIGKVYLTRKNRLGLGYQCNEQTEQPLIAMCGDIMICLPVQFMLIIGDIAIMVQADVTNKDYYYLGMGKVVEPALSTTDQPADAIFLHVLAVGNTISTLVKVGQVVSWPKINLALPLKQSSLPTSEITMDLSEEHSDDRVMNYALQCIQLGIMLMQLNDTEKEGDGDRCLMNWKILMLYFRSRKHGMKYAFEAMRLLTCTKAVFTEQMAHRIIHGQFVNAKGGPGNNYSNDLKMETLVKDHKVILKGLCGNKTLKAVQRSTNAVYGLRSVVPAIDEESNVKPDSTKHTHASSNKIVEEMINVLQAVKPFHEQPGRMLRSFPDISKSPLDRLDVTALHKWLTHNKNRLFANTFASSDDVADNEDEEATLHDDDESDGERLSESEDEMEVLIV</sequence>
<dbReference type="InterPro" id="IPR046496">
    <property type="entry name" value="DUF6589"/>
</dbReference>
<evidence type="ECO:0000313" key="3">
    <source>
        <dbReference type="EMBL" id="CAB4033747.1"/>
    </source>
</evidence>
<dbReference type="Pfam" id="PF20231">
    <property type="entry name" value="DUF6589"/>
    <property type="match status" value="1"/>
</dbReference>
<feature type="non-terminal residue" evidence="3">
    <location>
        <position position="1097"/>
    </location>
</feature>
<feature type="domain" description="DUF6589" evidence="2">
    <location>
        <begin position="398"/>
        <end position="993"/>
    </location>
</feature>
<comment type="caution">
    <text evidence="3">The sequence shown here is derived from an EMBL/GenBank/DDBJ whole genome shotgun (WGS) entry which is preliminary data.</text>
</comment>
<dbReference type="OrthoDB" id="5988309at2759"/>
<proteinExistence type="predicted"/>
<feature type="compositionally biased region" description="Polar residues" evidence="1">
    <location>
        <begin position="80"/>
        <end position="91"/>
    </location>
</feature>
<gene>
    <name evidence="3" type="ORF">PACLA_8A032204</name>
</gene>
<feature type="compositionally biased region" description="Acidic residues" evidence="1">
    <location>
        <begin position="1088"/>
        <end position="1097"/>
    </location>
</feature>
<protein>
    <recommendedName>
        <fullName evidence="2">DUF6589 domain-containing protein</fullName>
    </recommendedName>
</protein>
<dbReference type="AlphaFoldDB" id="A0A6S7JQG8"/>
<dbReference type="Proteomes" id="UP001152795">
    <property type="component" value="Unassembled WGS sequence"/>
</dbReference>